<evidence type="ECO:0000313" key="7">
    <source>
        <dbReference type="Proteomes" id="UP000670947"/>
    </source>
</evidence>
<dbReference type="PANTHER" id="PTHR42812">
    <property type="entry name" value="BETA-XYLOSIDASE"/>
    <property type="match status" value="1"/>
</dbReference>
<keyword evidence="3 4" id="KW-0326">Glycosidase</keyword>
<keyword evidence="7" id="KW-1185">Reference proteome</keyword>
<dbReference type="Pfam" id="PF17851">
    <property type="entry name" value="GH43_C2"/>
    <property type="match status" value="1"/>
</dbReference>
<dbReference type="EMBL" id="JAGGDJ010000004">
    <property type="protein sequence ID" value="MBO7744344.1"/>
    <property type="molecule type" value="Genomic_DNA"/>
</dbReference>
<evidence type="ECO:0000313" key="6">
    <source>
        <dbReference type="EMBL" id="MBO7744344.1"/>
    </source>
</evidence>
<dbReference type="SUPFAM" id="SSF49899">
    <property type="entry name" value="Concanavalin A-like lectins/glucanases"/>
    <property type="match status" value="1"/>
</dbReference>
<dbReference type="InterPro" id="IPR006710">
    <property type="entry name" value="Glyco_hydro_43"/>
</dbReference>
<dbReference type="SUPFAM" id="SSF75005">
    <property type="entry name" value="Arabinanase/levansucrase/invertase"/>
    <property type="match status" value="1"/>
</dbReference>
<dbReference type="InterPro" id="IPR023296">
    <property type="entry name" value="Glyco_hydro_beta-prop_sf"/>
</dbReference>
<dbReference type="PANTHER" id="PTHR42812:SF12">
    <property type="entry name" value="BETA-XYLOSIDASE-RELATED"/>
    <property type="match status" value="1"/>
</dbReference>
<dbReference type="CDD" id="cd18617">
    <property type="entry name" value="GH43_XynB-like"/>
    <property type="match status" value="1"/>
</dbReference>
<proteinExistence type="inferred from homology"/>
<gene>
    <name evidence="6" type="ORF">I8J29_09070</name>
</gene>
<reference evidence="6 7" key="1">
    <citation type="submission" date="2021-03" db="EMBL/GenBank/DDBJ databases">
        <title>Paenibacillus artemisicola MWE-103 whole genome sequence.</title>
        <authorList>
            <person name="Ham Y.J."/>
        </authorList>
    </citation>
    <scope>NUCLEOTIDE SEQUENCE [LARGE SCALE GENOMIC DNA]</scope>
    <source>
        <strain evidence="6 7">MWE-103</strain>
    </source>
</reference>
<dbReference type="Pfam" id="PF04616">
    <property type="entry name" value="Glyco_hydro_43"/>
    <property type="match status" value="1"/>
</dbReference>
<comment type="caution">
    <text evidence="6">The sequence shown here is derived from an EMBL/GenBank/DDBJ whole genome shotgun (WGS) entry which is preliminary data.</text>
</comment>
<evidence type="ECO:0000256" key="3">
    <source>
        <dbReference type="ARBA" id="ARBA00023295"/>
    </source>
</evidence>
<dbReference type="GO" id="GO:0016787">
    <property type="term" value="F:hydrolase activity"/>
    <property type="evidence" value="ECO:0007669"/>
    <property type="project" value="UniProtKB-KW"/>
</dbReference>
<dbReference type="InterPro" id="IPR041542">
    <property type="entry name" value="GH43_C2"/>
</dbReference>
<evidence type="ECO:0000256" key="4">
    <source>
        <dbReference type="RuleBase" id="RU361187"/>
    </source>
</evidence>
<dbReference type="Proteomes" id="UP000670947">
    <property type="component" value="Unassembled WGS sequence"/>
</dbReference>
<evidence type="ECO:0000259" key="5">
    <source>
        <dbReference type="Pfam" id="PF17851"/>
    </source>
</evidence>
<dbReference type="Gene3D" id="2.60.120.200">
    <property type="match status" value="1"/>
</dbReference>
<name>A0ABS3W7S6_9BACL</name>
<dbReference type="InterPro" id="IPR013320">
    <property type="entry name" value="ConA-like_dom_sf"/>
</dbReference>
<evidence type="ECO:0000256" key="1">
    <source>
        <dbReference type="ARBA" id="ARBA00009865"/>
    </source>
</evidence>
<accession>A0ABS3W7S6</accession>
<dbReference type="RefSeq" id="WP_208847295.1">
    <property type="nucleotide sequence ID" value="NZ_JAGGDJ010000004.1"/>
</dbReference>
<evidence type="ECO:0000256" key="2">
    <source>
        <dbReference type="ARBA" id="ARBA00022801"/>
    </source>
</evidence>
<dbReference type="InterPro" id="IPR051795">
    <property type="entry name" value="Glycosyl_Hydrlase_43"/>
</dbReference>
<feature type="domain" description="Beta-xylosidase C-terminal Concanavalin A-like" evidence="5">
    <location>
        <begin position="310"/>
        <end position="502"/>
    </location>
</feature>
<keyword evidence="2 4" id="KW-0378">Hydrolase</keyword>
<organism evidence="6 7">
    <name type="scientific">Paenibacillus artemisiicola</name>
    <dbReference type="NCBI Taxonomy" id="1172618"/>
    <lineage>
        <taxon>Bacteria</taxon>
        <taxon>Bacillati</taxon>
        <taxon>Bacillota</taxon>
        <taxon>Bacilli</taxon>
        <taxon>Bacillales</taxon>
        <taxon>Paenibacillaceae</taxon>
        <taxon>Paenibacillus</taxon>
    </lineage>
</organism>
<protein>
    <submittedName>
        <fullName evidence="6">Glycoside hydrolase family 43 protein</fullName>
    </submittedName>
</protein>
<sequence>MHYHNPVISGFHPDPSVCRVGEDYYLVTSSFEYFPGVPLFHSKDLVHWEQIGHVLTREGQLDLSRAGSSGGIYAPTIRYRNGLFYMTTTNVSGGGNFYVCADDPRGEWSDPIFVDQPGIDPDLFFDEDGSVYYTTSHDAKGQGAYQSRIDIRTGKRLSGVSLLWQGTGGQYPEAPHLYRIGDWYYLMLSEGGTEYGHMVTVARSARPDGPFVACPHNPILTHRSRLKPIHATGHADLVQGPDGSWWAVFLGIRPAGYPARHHLGRETFLAPVTWTEEGWPVIGDDGTIGETMPAGNLPLRPKTEGTTTEGFDRAALAPCWNFLRSPDPRNWSLTAKPGCLTLFGSEATLNDTGVAAFVGRRQQHFSFRASARLTFAPERDGEEAGLVVYMNERFHYEIAVARQAGARKLLFRRRLGTLWKVEHEMPWPADSIVLSVHADTNAYRFGFAENEDRAPVRFGQGECSMLATEVAGGFTGVFIAMYATGSGTRSVTPAYFDWLGYETETRP</sequence>
<comment type="similarity">
    <text evidence="1 4">Belongs to the glycosyl hydrolase 43 family.</text>
</comment>
<dbReference type="Gene3D" id="2.115.10.20">
    <property type="entry name" value="Glycosyl hydrolase domain, family 43"/>
    <property type="match status" value="1"/>
</dbReference>